<organism evidence="22">
    <name type="scientific">Nephroselmis olivacea</name>
    <name type="common">Green alga</name>
    <dbReference type="NCBI Taxonomy" id="31312"/>
    <lineage>
        <taxon>Eukaryota</taxon>
        <taxon>Viridiplantae</taxon>
        <taxon>Chlorophyta</taxon>
        <taxon>Nephroselmidophyceae</taxon>
        <taxon>Nephroselmidales</taxon>
        <taxon>Nephroselmidaceae</taxon>
        <taxon>Nephroselmis</taxon>
    </lineage>
</organism>
<feature type="transmembrane region" description="Helical" evidence="20">
    <location>
        <begin position="12"/>
        <end position="32"/>
    </location>
</feature>
<sequence length="165" mass="19465">MPQLDQVTFFSQFFWLCFFFFTFYAVLLKSFLPKMNRILRFRKKIHQASSDSYVGEYQSLLQNYHTARIPEIRTSTEHLSKVLGNTRNWVESTLLQLNQTNEQNKQMNRMYVRSIGEMTISQTMMTTGFDLVFPPIQASQNTGVAKQKLYAQRILNRLKKKATSR</sequence>
<keyword evidence="12" id="KW-1278">Translocase</keyword>
<evidence type="ECO:0000256" key="11">
    <source>
        <dbReference type="ARBA" id="ARBA00022840"/>
    </source>
</evidence>
<evidence type="ECO:0000256" key="7">
    <source>
        <dbReference type="ARBA" id="ARBA00022547"/>
    </source>
</evidence>
<proteinExistence type="inferred from homology"/>
<evidence type="ECO:0000256" key="12">
    <source>
        <dbReference type="ARBA" id="ARBA00022967"/>
    </source>
</evidence>
<protein>
    <recommendedName>
        <fullName evidence="5">H(+)-transporting two-sector ATPase</fullName>
        <ecNumber evidence="5">7.1.2.2</ecNumber>
    </recommendedName>
    <alternativeName>
        <fullName evidence="18">Mitochondrial protein YMF19</fullName>
    </alternativeName>
</protein>
<dbReference type="AlphaFoldDB" id="Q9TCA2"/>
<evidence type="ECO:0000256" key="9">
    <source>
        <dbReference type="ARBA" id="ARBA00022741"/>
    </source>
</evidence>
<evidence type="ECO:0000256" key="4">
    <source>
        <dbReference type="ARBA" id="ARBA00011648"/>
    </source>
</evidence>
<evidence type="ECO:0000313" key="22">
    <source>
        <dbReference type="EMBL" id="AAF03195.1"/>
    </source>
</evidence>
<keyword evidence="16 20" id="KW-0472">Membrane</keyword>
<comment type="catalytic activity">
    <reaction evidence="19">
        <text>ATP + H2O + 4 H(+)(in) = ADP + phosphate + 5 H(+)(out)</text>
        <dbReference type="Rhea" id="RHEA:57720"/>
        <dbReference type="ChEBI" id="CHEBI:15377"/>
        <dbReference type="ChEBI" id="CHEBI:15378"/>
        <dbReference type="ChEBI" id="CHEBI:30616"/>
        <dbReference type="ChEBI" id="CHEBI:43474"/>
        <dbReference type="ChEBI" id="CHEBI:456216"/>
        <dbReference type="EC" id="7.1.2.2"/>
    </reaction>
</comment>
<dbReference type="GO" id="GO:1902600">
    <property type="term" value="P:proton transmembrane transport"/>
    <property type="evidence" value="ECO:0007669"/>
    <property type="project" value="UniProtKB-KW"/>
</dbReference>
<dbReference type="PANTHER" id="PTHR36816">
    <property type="entry name" value="ATP SYNTHASE PROTEIN YMF19"/>
    <property type="match status" value="1"/>
</dbReference>
<dbReference type="PANTHER" id="PTHR36816:SF1">
    <property type="entry name" value="ATP SYNTHASE PROTEIN YMF19"/>
    <property type="match status" value="1"/>
</dbReference>
<evidence type="ECO:0000256" key="13">
    <source>
        <dbReference type="ARBA" id="ARBA00022989"/>
    </source>
</evidence>
<evidence type="ECO:0000256" key="14">
    <source>
        <dbReference type="ARBA" id="ARBA00023065"/>
    </source>
</evidence>
<dbReference type="GO" id="GO:0006754">
    <property type="term" value="P:ATP biosynthetic process"/>
    <property type="evidence" value="ECO:0007669"/>
    <property type="project" value="UniProtKB-KW"/>
</dbReference>
<dbReference type="GO" id="GO:0045259">
    <property type="term" value="C:proton-transporting ATP synthase complex"/>
    <property type="evidence" value="ECO:0007669"/>
    <property type="project" value="UniProtKB-KW"/>
</dbReference>
<keyword evidence="7" id="KW-0138">CF(0)</keyword>
<evidence type="ECO:0000256" key="10">
    <source>
        <dbReference type="ARBA" id="ARBA00022781"/>
    </source>
</evidence>
<evidence type="ECO:0000256" key="2">
    <source>
        <dbReference type="ARBA" id="ARBA00004304"/>
    </source>
</evidence>
<dbReference type="EC" id="7.1.2.2" evidence="5"/>
<dbReference type="Pfam" id="PF02326">
    <property type="entry name" value="YMF19"/>
    <property type="match status" value="1"/>
</dbReference>
<comment type="subcellular location">
    <subcellularLocation>
        <location evidence="2">Mitochondrion membrane</location>
        <topology evidence="2">Single-pass membrane protein</topology>
    </subcellularLocation>
</comment>
<dbReference type="InterPro" id="IPR044975">
    <property type="entry name" value="YMF19-like"/>
</dbReference>
<evidence type="ECO:0000256" key="3">
    <source>
        <dbReference type="ARBA" id="ARBA00010946"/>
    </source>
</evidence>
<dbReference type="GeneID" id="4178050"/>
<gene>
    <name evidence="22" type="primary">atp8</name>
</gene>
<evidence type="ECO:0000256" key="5">
    <source>
        <dbReference type="ARBA" id="ARBA00012473"/>
    </source>
</evidence>
<keyword evidence="10" id="KW-0375">Hydrogen ion transport</keyword>
<keyword evidence="22" id="KW-0378">Hydrolase</keyword>
<keyword evidence="6" id="KW-0813">Transport</keyword>
<keyword evidence="9" id="KW-0547">Nucleotide-binding</keyword>
<dbReference type="GO" id="GO:0005524">
    <property type="term" value="F:ATP binding"/>
    <property type="evidence" value="ECO:0007669"/>
    <property type="project" value="UniProtKB-KW"/>
</dbReference>
<evidence type="ECO:0000259" key="21">
    <source>
        <dbReference type="Pfam" id="PF02326"/>
    </source>
</evidence>
<evidence type="ECO:0000256" key="8">
    <source>
        <dbReference type="ARBA" id="ARBA00022692"/>
    </source>
</evidence>
<evidence type="ECO:0000256" key="18">
    <source>
        <dbReference type="ARBA" id="ARBA00030649"/>
    </source>
</evidence>
<name>Q9TCA2_NEPOL</name>
<keyword evidence="8 20" id="KW-0812">Transmembrane</keyword>
<evidence type="ECO:0000256" key="1">
    <source>
        <dbReference type="ARBA" id="ARBA00003096"/>
    </source>
</evidence>
<evidence type="ECO:0000256" key="6">
    <source>
        <dbReference type="ARBA" id="ARBA00022448"/>
    </source>
</evidence>
<dbReference type="RefSeq" id="YP_665668.1">
    <property type="nucleotide sequence ID" value="NC_008239.1"/>
</dbReference>
<keyword evidence="14" id="KW-0406">Ion transport</keyword>
<keyword evidence="13 20" id="KW-1133">Transmembrane helix</keyword>
<keyword evidence="15 22" id="KW-0496">Mitochondrion</keyword>
<reference evidence="22" key="1">
    <citation type="journal article" date="1999" name="Plant Cell">
        <title>The complete mitochondrial DNA sequences of Nephroselmis olivacea and Pedinomonas minor: two radically different evolutionary patterns within the green algae.</title>
        <authorList>
            <person name="Turmel M."/>
            <person name="Lemieux C."/>
            <person name="Burger G."/>
            <person name="Lang B.F."/>
            <person name="Otis C."/>
            <person name="Plante I."/>
            <person name="Gray M.W."/>
        </authorList>
    </citation>
    <scope>NUCLEOTIDE SEQUENCE</scope>
    <source>
        <strain evidence="22">NIES-484</strain>
    </source>
</reference>
<evidence type="ECO:0000256" key="15">
    <source>
        <dbReference type="ARBA" id="ARBA00023128"/>
    </source>
</evidence>
<feature type="domain" description="ATP synthase YMF19-like N-terminal" evidence="21">
    <location>
        <begin position="2"/>
        <end position="90"/>
    </location>
</feature>
<keyword evidence="17" id="KW-0066">ATP synthesis</keyword>
<evidence type="ECO:0000256" key="19">
    <source>
        <dbReference type="ARBA" id="ARBA00048383"/>
    </source>
</evidence>
<comment type="similarity">
    <text evidence="3">Belongs to the ATPase protein YMF19 family.</text>
</comment>
<comment type="subunit">
    <text evidence="4">F-type ATPases have 2 components, CF(1) - the catalytic core - and CF(0) - the membrane proton channel. CF(1) has five subunits: alpha(3), beta(3), gamma(1), delta(1), epsilon(1). CF(0) has three main subunits: a, b and c.</text>
</comment>
<evidence type="ECO:0000256" key="16">
    <source>
        <dbReference type="ARBA" id="ARBA00023136"/>
    </source>
</evidence>
<evidence type="ECO:0000256" key="17">
    <source>
        <dbReference type="ARBA" id="ARBA00023310"/>
    </source>
</evidence>
<dbReference type="EMBL" id="AF110138">
    <property type="protein sequence ID" value="AAF03195.1"/>
    <property type="molecule type" value="Genomic_DNA"/>
</dbReference>
<dbReference type="GO" id="GO:0016787">
    <property type="term" value="F:hydrolase activity"/>
    <property type="evidence" value="ECO:0007669"/>
    <property type="project" value="UniProtKB-KW"/>
</dbReference>
<dbReference type="InterPro" id="IPR003319">
    <property type="entry name" value="YMF19-like_N"/>
</dbReference>
<accession>Q9TCA2</accession>
<keyword evidence="11" id="KW-0067">ATP-binding</keyword>
<evidence type="ECO:0000256" key="20">
    <source>
        <dbReference type="SAM" id="Phobius"/>
    </source>
</evidence>
<dbReference type="GO" id="GO:0031966">
    <property type="term" value="C:mitochondrial membrane"/>
    <property type="evidence" value="ECO:0007669"/>
    <property type="project" value="UniProtKB-SubCell"/>
</dbReference>
<geneLocation type="mitochondrion" evidence="22"/>
<comment type="function">
    <text evidence="1">This is one of the chains of the nonenzymatic component (CF(0) subunit) of the mitochondrial ATPase complex.</text>
</comment>